<comment type="function">
    <text evidence="19">Receptor for basic fibroblast growth factor.</text>
</comment>
<keyword evidence="16" id="KW-0325">Glycoprotein</keyword>
<keyword evidence="17" id="KW-0393">Immunoglobulin domain</keyword>
<dbReference type="PRINTS" id="PR00109">
    <property type="entry name" value="TYRKINASE"/>
</dbReference>
<dbReference type="OrthoDB" id="4062651at2759"/>
<keyword evidence="7" id="KW-0677">Repeat</keyword>
<evidence type="ECO:0000256" key="8">
    <source>
        <dbReference type="ARBA" id="ARBA00022741"/>
    </source>
</evidence>
<evidence type="ECO:0000256" key="7">
    <source>
        <dbReference type="ARBA" id="ARBA00022737"/>
    </source>
</evidence>
<sequence>MGIEAVNSNETILPNHHISHMLLNTGCEPDIVMLEFIKLIQATTREGKYTKLIGIVGPACSDTVQPIAGVSKNVYLQIFKKFNWRRAASLTEDGHQYSEYLTPLQDLFQDNGINFNMRKYPHGRKTMNMTQYLLDLKKQNYRIIIGEFYQEEARSVICEAYHQEMTGHQGYVWFVPWWYAKNWYDVDFWNQNDSIPVPCTTDEIIYALQGHMSLSYKYYGNDDSKTPANEYIWEWRKRYRENTEKFKFPESDYAGFTYDAVWTYALALHKLFQEDDAYTANLRSVNTTQRFIYYINNTNFDGVSGHINFTHGPSRLTDILIWQFTNKSYRHVGTFYPNAEDHHNGGRLDVKEKLAWPTGNLPSDGSEECIVEGLRVILGKDTSCSSAIIALCLTSFFSFGFVFVATILTLRRRYETRLRAIEAMWKNQSIFKKFEGWEIPRTKVVINRILGEGQFGTVYGGECLDDELGWVAVAVKTLKDGSTSAEKLDFLSEAEMMKNFDHENIVKLLGVCTDGEPIYTVMEFMLYGDLKTYLLARRHLVNEKNRNDDDEVSNHRLTSMALDVAKALAYLSRMKYVHRDIACRNCLVNTIRSVKLADFGMTRPLNEKNYYRFSRKGMLPVRWMAPESLTEGVFTTNSDIWSYGVLLYEVITFGAFPFQGLNNNQVFEKVKSGQTLPIPSGILPGLECLLQACWHPVPSKRLTAEQIVMHLENSPRLVSPSLEGPHASLPIEDAAGLELRIPDKTRKLSLSLNSRAMLAQSMGVGGGTSMGAGMSMGCGQGVQGTANGRRKRSMSGNMMVTIPSLTASLSEDGTIPSYNLEALNLNQVMIEEVGERDMGEDPLLPPSQYISSRIMSLSHRDIERGISGISKDKWTSITPV</sequence>
<dbReference type="PROSITE" id="PS00109">
    <property type="entry name" value="PROTEIN_KINASE_TYR"/>
    <property type="match status" value="1"/>
</dbReference>
<dbReference type="Gene3D" id="3.30.200.20">
    <property type="entry name" value="Phosphorylase Kinase, domain 1"/>
    <property type="match status" value="1"/>
</dbReference>
<evidence type="ECO:0000256" key="14">
    <source>
        <dbReference type="ARBA" id="ARBA00023157"/>
    </source>
</evidence>
<feature type="domain" description="Protein kinase" evidence="22">
    <location>
        <begin position="444"/>
        <end position="717"/>
    </location>
</feature>
<evidence type="ECO:0000256" key="4">
    <source>
        <dbReference type="ARBA" id="ARBA00022679"/>
    </source>
</evidence>
<keyword evidence="8 20" id="KW-0547">Nucleotide-binding</keyword>
<evidence type="ECO:0000313" key="23">
    <source>
        <dbReference type="EMBL" id="KAB7495252.1"/>
    </source>
</evidence>
<dbReference type="PROSITE" id="PS00107">
    <property type="entry name" value="PROTEIN_KINASE_ATP"/>
    <property type="match status" value="1"/>
</dbReference>
<dbReference type="GO" id="GO:0005524">
    <property type="term" value="F:ATP binding"/>
    <property type="evidence" value="ECO:0007669"/>
    <property type="project" value="UniProtKB-UniRule"/>
</dbReference>
<keyword evidence="12 21" id="KW-0472">Membrane</keyword>
<dbReference type="InterPro" id="IPR008266">
    <property type="entry name" value="Tyr_kinase_AS"/>
</dbReference>
<dbReference type="CDD" id="cd06366">
    <property type="entry name" value="PBP1_GABAb_receptor"/>
    <property type="match status" value="1"/>
</dbReference>
<dbReference type="InterPro" id="IPR017441">
    <property type="entry name" value="Protein_kinase_ATP_BS"/>
</dbReference>
<dbReference type="SMART" id="SM00220">
    <property type="entry name" value="S_TKc"/>
    <property type="match status" value="1"/>
</dbReference>
<dbReference type="Pfam" id="PF07714">
    <property type="entry name" value="PK_Tyr_Ser-Thr"/>
    <property type="match status" value="1"/>
</dbReference>
<organism evidence="23 24">
    <name type="scientific">Armadillidium nasatum</name>
    <dbReference type="NCBI Taxonomy" id="96803"/>
    <lineage>
        <taxon>Eukaryota</taxon>
        <taxon>Metazoa</taxon>
        <taxon>Ecdysozoa</taxon>
        <taxon>Arthropoda</taxon>
        <taxon>Crustacea</taxon>
        <taxon>Multicrustacea</taxon>
        <taxon>Malacostraca</taxon>
        <taxon>Eumalacostraca</taxon>
        <taxon>Peracarida</taxon>
        <taxon>Isopoda</taxon>
        <taxon>Oniscidea</taxon>
        <taxon>Crinocheta</taxon>
        <taxon>Armadillidiidae</taxon>
        <taxon>Armadillidium</taxon>
    </lineage>
</organism>
<keyword evidence="14" id="KW-1015">Disulfide bond</keyword>
<evidence type="ECO:0000256" key="19">
    <source>
        <dbReference type="ARBA" id="ARBA00056965"/>
    </source>
</evidence>
<dbReference type="InterPro" id="IPR050122">
    <property type="entry name" value="RTK"/>
</dbReference>
<dbReference type="InterPro" id="IPR020635">
    <property type="entry name" value="Tyr_kinase_cat_dom"/>
</dbReference>
<name>A0A5N5SN48_9CRUS</name>
<evidence type="ECO:0000256" key="17">
    <source>
        <dbReference type="ARBA" id="ARBA00023319"/>
    </source>
</evidence>
<evidence type="ECO:0000256" key="21">
    <source>
        <dbReference type="SAM" id="Phobius"/>
    </source>
</evidence>
<evidence type="ECO:0000256" key="6">
    <source>
        <dbReference type="ARBA" id="ARBA00022729"/>
    </source>
</evidence>
<dbReference type="SUPFAM" id="SSF53822">
    <property type="entry name" value="Periplasmic binding protein-like I"/>
    <property type="match status" value="1"/>
</dbReference>
<reference evidence="23 24" key="1">
    <citation type="journal article" date="2019" name="PLoS Biol.">
        <title>Sex chromosomes control vertical transmission of feminizing Wolbachia symbionts in an isopod.</title>
        <authorList>
            <person name="Becking T."/>
            <person name="Chebbi M.A."/>
            <person name="Giraud I."/>
            <person name="Moumen B."/>
            <person name="Laverre T."/>
            <person name="Caubet Y."/>
            <person name="Peccoud J."/>
            <person name="Gilbert C."/>
            <person name="Cordaux R."/>
        </authorList>
    </citation>
    <scope>NUCLEOTIDE SEQUENCE [LARGE SCALE GENOMIC DNA]</scope>
    <source>
        <strain evidence="23">ANa2</strain>
        <tissue evidence="23">Whole body excluding digestive tract and cuticle</tissue>
    </source>
</reference>
<dbReference type="InterPro" id="IPR028082">
    <property type="entry name" value="Peripla_BP_I"/>
</dbReference>
<dbReference type="CDD" id="cd00192">
    <property type="entry name" value="PTKc"/>
    <property type="match status" value="1"/>
</dbReference>
<evidence type="ECO:0000256" key="18">
    <source>
        <dbReference type="ARBA" id="ARBA00051243"/>
    </source>
</evidence>
<evidence type="ECO:0000256" key="11">
    <source>
        <dbReference type="ARBA" id="ARBA00022989"/>
    </source>
</evidence>
<dbReference type="FunFam" id="1.10.510.10:FF:001227">
    <property type="entry name" value="Tyrosine-protein kinase receptor"/>
    <property type="match status" value="1"/>
</dbReference>
<dbReference type="Proteomes" id="UP000326759">
    <property type="component" value="Unassembled WGS sequence"/>
</dbReference>
<evidence type="ECO:0000256" key="1">
    <source>
        <dbReference type="ARBA" id="ARBA00004167"/>
    </source>
</evidence>
<dbReference type="GO" id="GO:0005886">
    <property type="term" value="C:plasma membrane"/>
    <property type="evidence" value="ECO:0007669"/>
    <property type="project" value="TreeGrafter"/>
</dbReference>
<dbReference type="GO" id="GO:0004714">
    <property type="term" value="F:transmembrane receptor protein tyrosine kinase activity"/>
    <property type="evidence" value="ECO:0007669"/>
    <property type="project" value="UniProtKB-EC"/>
</dbReference>
<keyword evidence="6" id="KW-0732">Signal</keyword>
<dbReference type="InterPro" id="IPR001245">
    <property type="entry name" value="Ser-Thr/Tyr_kinase_cat_dom"/>
</dbReference>
<evidence type="ECO:0000256" key="3">
    <source>
        <dbReference type="ARBA" id="ARBA00022553"/>
    </source>
</evidence>
<keyword evidence="24" id="KW-1185">Reference proteome</keyword>
<dbReference type="Gene3D" id="1.10.510.10">
    <property type="entry name" value="Transferase(Phosphotransferase) domain 1"/>
    <property type="match status" value="1"/>
</dbReference>
<evidence type="ECO:0000256" key="16">
    <source>
        <dbReference type="ARBA" id="ARBA00023180"/>
    </source>
</evidence>
<keyword evidence="10 20" id="KW-0067">ATP-binding</keyword>
<dbReference type="GO" id="GO:0043235">
    <property type="term" value="C:receptor complex"/>
    <property type="evidence" value="ECO:0007669"/>
    <property type="project" value="TreeGrafter"/>
</dbReference>
<evidence type="ECO:0000256" key="2">
    <source>
        <dbReference type="ARBA" id="ARBA00011902"/>
    </source>
</evidence>
<keyword evidence="5 21" id="KW-0812">Transmembrane</keyword>
<dbReference type="PANTHER" id="PTHR24416">
    <property type="entry name" value="TYROSINE-PROTEIN KINASE RECEPTOR"/>
    <property type="match status" value="1"/>
</dbReference>
<evidence type="ECO:0000256" key="13">
    <source>
        <dbReference type="ARBA" id="ARBA00023137"/>
    </source>
</evidence>
<dbReference type="EMBL" id="SEYY01022859">
    <property type="protein sequence ID" value="KAB7495252.1"/>
    <property type="molecule type" value="Genomic_DNA"/>
</dbReference>
<accession>A0A5N5SN48</accession>
<dbReference type="SMART" id="SM00219">
    <property type="entry name" value="TyrKc"/>
    <property type="match status" value="1"/>
</dbReference>
<evidence type="ECO:0000256" key="15">
    <source>
        <dbReference type="ARBA" id="ARBA00023170"/>
    </source>
</evidence>
<dbReference type="InterPro" id="IPR000719">
    <property type="entry name" value="Prot_kinase_dom"/>
</dbReference>
<proteinExistence type="predicted"/>
<evidence type="ECO:0000313" key="24">
    <source>
        <dbReference type="Proteomes" id="UP000326759"/>
    </source>
</evidence>
<evidence type="ECO:0000259" key="22">
    <source>
        <dbReference type="PROSITE" id="PS50011"/>
    </source>
</evidence>
<keyword evidence="13" id="KW-0829">Tyrosine-protein kinase</keyword>
<comment type="subcellular location">
    <subcellularLocation>
        <location evidence="1">Membrane</location>
        <topology evidence="1">Single-pass membrane protein</topology>
    </subcellularLocation>
</comment>
<evidence type="ECO:0000256" key="12">
    <source>
        <dbReference type="ARBA" id="ARBA00023136"/>
    </source>
</evidence>
<comment type="caution">
    <text evidence="23">The sequence shown here is derived from an EMBL/GenBank/DDBJ whole genome shotgun (WGS) entry which is preliminary data.</text>
</comment>
<feature type="binding site" evidence="20">
    <location>
        <position position="476"/>
    </location>
    <ligand>
        <name>ATP</name>
        <dbReference type="ChEBI" id="CHEBI:30616"/>
    </ligand>
</feature>
<dbReference type="GO" id="GO:0007169">
    <property type="term" value="P:cell surface receptor protein tyrosine kinase signaling pathway"/>
    <property type="evidence" value="ECO:0007669"/>
    <property type="project" value="TreeGrafter"/>
</dbReference>
<comment type="catalytic activity">
    <reaction evidence="18">
        <text>L-tyrosyl-[protein] + ATP = O-phospho-L-tyrosyl-[protein] + ADP + H(+)</text>
        <dbReference type="Rhea" id="RHEA:10596"/>
        <dbReference type="Rhea" id="RHEA-COMP:10136"/>
        <dbReference type="Rhea" id="RHEA-COMP:20101"/>
        <dbReference type="ChEBI" id="CHEBI:15378"/>
        <dbReference type="ChEBI" id="CHEBI:30616"/>
        <dbReference type="ChEBI" id="CHEBI:46858"/>
        <dbReference type="ChEBI" id="CHEBI:61978"/>
        <dbReference type="ChEBI" id="CHEBI:456216"/>
        <dbReference type="EC" id="2.7.10.1"/>
    </reaction>
</comment>
<dbReference type="AlphaFoldDB" id="A0A5N5SN48"/>
<feature type="transmembrane region" description="Helical" evidence="21">
    <location>
        <begin position="387"/>
        <end position="410"/>
    </location>
</feature>
<keyword evidence="4" id="KW-0808">Transferase</keyword>
<evidence type="ECO:0000256" key="5">
    <source>
        <dbReference type="ARBA" id="ARBA00022692"/>
    </source>
</evidence>
<dbReference type="InterPro" id="IPR001828">
    <property type="entry name" value="ANF_lig-bd_rcpt"/>
</dbReference>
<dbReference type="PANTHER" id="PTHR24416:SF489">
    <property type="entry name" value="PROTEIN KINASE DOMAIN-CONTAINING PROTEIN"/>
    <property type="match status" value="1"/>
</dbReference>
<evidence type="ECO:0000256" key="9">
    <source>
        <dbReference type="ARBA" id="ARBA00022777"/>
    </source>
</evidence>
<dbReference type="FunFam" id="3.30.200.20:FF:000593">
    <property type="entry name" value="Predicted protein"/>
    <property type="match status" value="1"/>
</dbReference>
<dbReference type="Pfam" id="PF01094">
    <property type="entry name" value="ANF_receptor"/>
    <property type="match status" value="1"/>
</dbReference>
<evidence type="ECO:0000256" key="20">
    <source>
        <dbReference type="PROSITE-ProRule" id="PRU10141"/>
    </source>
</evidence>
<keyword evidence="11 21" id="KW-1133">Transmembrane helix</keyword>
<keyword evidence="9 23" id="KW-0418">Kinase</keyword>
<keyword evidence="3" id="KW-0597">Phosphoprotein</keyword>
<dbReference type="SUPFAM" id="SSF56112">
    <property type="entry name" value="Protein kinase-like (PK-like)"/>
    <property type="match status" value="1"/>
</dbReference>
<evidence type="ECO:0000256" key="10">
    <source>
        <dbReference type="ARBA" id="ARBA00022840"/>
    </source>
</evidence>
<protein>
    <recommendedName>
        <fullName evidence="2">receptor protein-tyrosine kinase</fullName>
        <ecNumber evidence="2">2.7.10.1</ecNumber>
    </recommendedName>
</protein>
<dbReference type="Gene3D" id="3.40.50.2300">
    <property type="match status" value="2"/>
</dbReference>
<dbReference type="InterPro" id="IPR011009">
    <property type="entry name" value="Kinase-like_dom_sf"/>
</dbReference>
<keyword evidence="15" id="KW-0675">Receptor</keyword>
<dbReference type="EC" id="2.7.10.1" evidence="2"/>
<dbReference type="PROSITE" id="PS50011">
    <property type="entry name" value="PROTEIN_KINASE_DOM"/>
    <property type="match status" value="1"/>
</dbReference>
<gene>
    <name evidence="23" type="primary">V-ROS</name>
    <name evidence="23" type="ORF">Anas_06485</name>
</gene>